<keyword evidence="3" id="KW-1185">Reference proteome</keyword>
<accession>A0ABY6SUX9</accession>
<evidence type="ECO:0000313" key="2">
    <source>
        <dbReference type="EMBL" id="VDG72426.1"/>
    </source>
</evidence>
<feature type="domain" description="HTH-like" evidence="1">
    <location>
        <begin position="65"/>
        <end position="106"/>
    </location>
</feature>
<dbReference type="InterPro" id="IPR025948">
    <property type="entry name" value="HTH-like_dom"/>
</dbReference>
<name>A0ABY6SUX9_9CLOT</name>
<organism evidence="2 3">
    <name type="scientific">Clostridium carnis</name>
    <dbReference type="NCBI Taxonomy" id="1530"/>
    <lineage>
        <taxon>Bacteria</taxon>
        <taxon>Bacillati</taxon>
        <taxon>Bacillota</taxon>
        <taxon>Clostridia</taxon>
        <taxon>Eubacteriales</taxon>
        <taxon>Clostridiaceae</taxon>
        <taxon>Clostridium</taxon>
    </lineage>
</organism>
<evidence type="ECO:0000313" key="3">
    <source>
        <dbReference type="Proteomes" id="UP000277570"/>
    </source>
</evidence>
<sequence length="106" mass="12670">MELEILKKSYSHILTRPGDVIKFIDNNKGIYPIRTMCKVLHLPKSTYYKSHHYVPSQRTIVNKIIKEKVIEIYNESKHRYSAPKIQKSLEQFGYYVSIKRVQRLMK</sequence>
<protein>
    <submittedName>
        <fullName evidence="2">Integrase catalytic subunit</fullName>
    </submittedName>
</protein>
<dbReference type="Proteomes" id="UP000277570">
    <property type="component" value="Unassembled WGS sequence"/>
</dbReference>
<dbReference type="Pfam" id="PF13276">
    <property type="entry name" value="HTH_21"/>
    <property type="match status" value="1"/>
</dbReference>
<comment type="caution">
    <text evidence="2">The sequence shown here is derived from an EMBL/GenBank/DDBJ whole genome shotgun (WGS) entry which is preliminary data.</text>
</comment>
<reference evidence="2 3" key="1">
    <citation type="submission" date="2018-11" db="EMBL/GenBank/DDBJ databases">
        <authorList>
            <consortium name="Pathogen Informatics"/>
        </authorList>
    </citation>
    <scope>NUCLEOTIDE SEQUENCE [LARGE SCALE GENOMIC DNA]</scope>
    <source>
        <strain evidence="2 3">NCTC10913</strain>
    </source>
</reference>
<dbReference type="InterPro" id="IPR050900">
    <property type="entry name" value="Transposase_IS3/IS150/IS904"/>
</dbReference>
<gene>
    <name evidence="2" type="ORF">NCTC10913_02750</name>
</gene>
<proteinExistence type="predicted"/>
<dbReference type="PANTHER" id="PTHR46889">
    <property type="entry name" value="TRANSPOSASE INSF FOR INSERTION SEQUENCE IS3B-RELATED"/>
    <property type="match status" value="1"/>
</dbReference>
<evidence type="ECO:0000259" key="1">
    <source>
        <dbReference type="Pfam" id="PF13276"/>
    </source>
</evidence>
<dbReference type="EMBL" id="UYIN01000009">
    <property type="protein sequence ID" value="VDG72426.1"/>
    <property type="molecule type" value="Genomic_DNA"/>
</dbReference>